<evidence type="ECO:0000256" key="1">
    <source>
        <dbReference type="SAM" id="Phobius"/>
    </source>
</evidence>
<dbReference type="EMBL" id="FQZM01000021">
    <property type="protein sequence ID" value="SHJ16304.1"/>
    <property type="molecule type" value="Genomic_DNA"/>
</dbReference>
<keyword evidence="1" id="KW-0812">Transmembrane</keyword>
<reference evidence="3" key="1">
    <citation type="submission" date="2016-11" db="EMBL/GenBank/DDBJ databases">
        <authorList>
            <person name="Varghese N."/>
            <person name="Submissions S."/>
        </authorList>
    </citation>
    <scope>NUCLEOTIDE SEQUENCE [LARGE SCALE GENOMIC DNA]</scope>
    <source>
        <strain evidence="3">DSM 16057</strain>
    </source>
</reference>
<sequence length="65" mass="6670">MLEAVKSFLLTEDGGAVEWILTIIAGALIAAVAYGKLKGTPGNLGQSITNAGTNASNAVTNYMKE</sequence>
<keyword evidence="1" id="KW-0472">Membrane</keyword>
<organism evidence="2 3">
    <name type="scientific">Desulfofundulus thermosubterraneus DSM 16057</name>
    <dbReference type="NCBI Taxonomy" id="1121432"/>
    <lineage>
        <taxon>Bacteria</taxon>
        <taxon>Bacillati</taxon>
        <taxon>Bacillota</taxon>
        <taxon>Clostridia</taxon>
        <taxon>Eubacteriales</taxon>
        <taxon>Peptococcaceae</taxon>
        <taxon>Desulfofundulus</taxon>
    </lineage>
</organism>
<accession>A0A1M6H2E0</accession>
<evidence type="ECO:0000313" key="3">
    <source>
        <dbReference type="Proteomes" id="UP000184529"/>
    </source>
</evidence>
<dbReference type="STRING" id="1121432.SAMN02745219_01897"/>
<dbReference type="AlphaFoldDB" id="A0A1M6H2E0"/>
<feature type="transmembrane region" description="Helical" evidence="1">
    <location>
        <begin position="16"/>
        <end position="34"/>
    </location>
</feature>
<protein>
    <submittedName>
        <fullName evidence="2">Uncharacterized protein</fullName>
    </submittedName>
</protein>
<gene>
    <name evidence="2" type="ORF">SAMN02745219_01897</name>
</gene>
<proteinExistence type="predicted"/>
<dbReference type="RefSeq" id="WP_072869148.1">
    <property type="nucleotide sequence ID" value="NZ_FQZM01000021.1"/>
</dbReference>
<keyword evidence="3" id="KW-1185">Reference proteome</keyword>
<dbReference type="Proteomes" id="UP000184529">
    <property type="component" value="Unassembled WGS sequence"/>
</dbReference>
<keyword evidence="1" id="KW-1133">Transmembrane helix</keyword>
<evidence type="ECO:0000313" key="2">
    <source>
        <dbReference type="EMBL" id="SHJ16304.1"/>
    </source>
</evidence>
<name>A0A1M6H2E0_9FIRM</name>